<evidence type="ECO:0000256" key="5">
    <source>
        <dbReference type="ARBA" id="ARBA00023136"/>
    </source>
</evidence>
<dbReference type="Proteomes" id="UP000198677">
    <property type="component" value="Unassembled WGS sequence"/>
</dbReference>
<organism evidence="8 9">
    <name type="scientific">Rhodococcus maanshanensis</name>
    <dbReference type="NCBI Taxonomy" id="183556"/>
    <lineage>
        <taxon>Bacteria</taxon>
        <taxon>Bacillati</taxon>
        <taxon>Actinomycetota</taxon>
        <taxon>Actinomycetes</taxon>
        <taxon>Mycobacteriales</taxon>
        <taxon>Nocardiaceae</taxon>
        <taxon>Rhodococcus</taxon>
    </lineage>
</organism>
<evidence type="ECO:0000256" key="4">
    <source>
        <dbReference type="ARBA" id="ARBA00022989"/>
    </source>
</evidence>
<evidence type="ECO:0000256" key="3">
    <source>
        <dbReference type="ARBA" id="ARBA00022692"/>
    </source>
</evidence>
<keyword evidence="3 6" id="KW-0812">Transmembrane</keyword>
<dbReference type="RefSeq" id="WP_027501814.1">
    <property type="nucleotide sequence ID" value="NZ_FOAW01000004.1"/>
</dbReference>
<keyword evidence="9" id="KW-1185">Reference proteome</keyword>
<dbReference type="PANTHER" id="PTHR33885">
    <property type="entry name" value="PHAGE SHOCK PROTEIN C"/>
    <property type="match status" value="1"/>
</dbReference>
<reference evidence="9" key="1">
    <citation type="submission" date="2016-10" db="EMBL/GenBank/DDBJ databases">
        <authorList>
            <person name="Varghese N."/>
            <person name="Submissions S."/>
        </authorList>
    </citation>
    <scope>NUCLEOTIDE SEQUENCE [LARGE SCALE GENOMIC DNA]</scope>
    <source>
        <strain evidence="9">DSM 44675</strain>
    </source>
</reference>
<feature type="domain" description="Phage shock protein PspC N-terminal" evidence="7">
    <location>
        <begin position="8"/>
        <end position="64"/>
    </location>
</feature>
<dbReference type="AlphaFoldDB" id="A0A1H7KLI0"/>
<dbReference type="GO" id="GO:0005886">
    <property type="term" value="C:plasma membrane"/>
    <property type="evidence" value="ECO:0007669"/>
    <property type="project" value="UniProtKB-SubCell"/>
</dbReference>
<evidence type="ECO:0000256" key="1">
    <source>
        <dbReference type="ARBA" id="ARBA00004162"/>
    </source>
</evidence>
<evidence type="ECO:0000313" key="8">
    <source>
        <dbReference type="EMBL" id="SEK87618.1"/>
    </source>
</evidence>
<evidence type="ECO:0000313" key="9">
    <source>
        <dbReference type="Proteomes" id="UP000198677"/>
    </source>
</evidence>
<gene>
    <name evidence="8" type="ORF">SAMN05444583_10499</name>
</gene>
<dbReference type="InterPro" id="IPR052027">
    <property type="entry name" value="PspC"/>
</dbReference>
<sequence length="67" mass="7533">MTTQTTSRRLTRARTGNIFGGVCAGLAEYLGWKPWLVRALFVASCLLPGPQFLIYLAMWIFIPKSEI</sequence>
<dbReference type="OrthoDB" id="7359894at2"/>
<keyword evidence="5 6" id="KW-0472">Membrane</keyword>
<evidence type="ECO:0000256" key="6">
    <source>
        <dbReference type="SAM" id="Phobius"/>
    </source>
</evidence>
<dbReference type="Pfam" id="PF04024">
    <property type="entry name" value="PspC"/>
    <property type="match status" value="1"/>
</dbReference>
<dbReference type="PANTHER" id="PTHR33885:SF3">
    <property type="entry name" value="PHAGE SHOCK PROTEIN C"/>
    <property type="match status" value="1"/>
</dbReference>
<accession>A0A1H7KLI0</accession>
<comment type="subcellular location">
    <subcellularLocation>
        <location evidence="1">Cell membrane</location>
        <topology evidence="1">Single-pass membrane protein</topology>
    </subcellularLocation>
</comment>
<dbReference type="EMBL" id="FOAW01000004">
    <property type="protein sequence ID" value="SEK87618.1"/>
    <property type="molecule type" value="Genomic_DNA"/>
</dbReference>
<evidence type="ECO:0000259" key="7">
    <source>
        <dbReference type="Pfam" id="PF04024"/>
    </source>
</evidence>
<evidence type="ECO:0000256" key="2">
    <source>
        <dbReference type="ARBA" id="ARBA00022475"/>
    </source>
</evidence>
<feature type="transmembrane region" description="Helical" evidence="6">
    <location>
        <begin position="35"/>
        <end position="62"/>
    </location>
</feature>
<keyword evidence="2" id="KW-1003">Cell membrane</keyword>
<protein>
    <submittedName>
        <fullName evidence="8">Phage shock protein PspC (Stress-responsive transcriptional regulator)</fullName>
    </submittedName>
</protein>
<keyword evidence="4 6" id="KW-1133">Transmembrane helix</keyword>
<dbReference type="InterPro" id="IPR007168">
    <property type="entry name" value="Phageshock_PspC_N"/>
</dbReference>
<proteinExistence type="predicted"/>
<name>A0A1H7KLI0_9NOCA</name>